<dbReference type="Proteomes" id="UP000650628">
    <property type="component" value="Unassembled WGS sequence"/>
</dbReference>
<accession>A0A8J3TK54</accession>
<dbReference type="EMBL" id="BOOO01000002">
    <property type="protein sequence ID" value="GII27196.1"/>
    <property type="molecule type" value="Genomic_DNA"/>
</dbReference>
<evidence type="ECO:0000313" key="2">
    <source>
        <dbReference type="Proteomes" id="UP000650628"/>
    </source>
</evidence>
<sequence length="147" mass="16698">MRPWREAEWIPCQSEAFYDRARSGRPRTLGHRAIAAETLKPPPKKFGVTHWSSRLLADRLKISNISVARRGGPMRSNREAESFRFSTDPELVGKVTDIRSLYLGAHEDLPDDAIVLCIDEKSQIEALDRTVPVLPMQPGPIERRSHD</sequence>
<proteinExistence type="predicted"/>
<organism evidence="1 2">
    <name type="scientific">Planotetraspora mira</name>
    <dbReference type="NCBI Taxonomy" id="58121"/>
    <lineage>
        <taxon>Bacteria</taxon>
        <taxon>Bacillati</taxon>
        <taxon>Actinomycetota</taxon>
        <taxon>Actinomycetes</taxon>
        <taxon>Streptosporangiales</taxon>
        <taxon>Streptosporangiaceae</taxon>
        <taxon>Planotetraspora</taxon>
    </lineage>
</organism>
<comment type="caution">
    <text evidence="1">The sequence shown here is derived from an EMBL/GenBank/DDBJ whole genome shotgun (WGS) entry which is preliminary data.</text>
</comment>
<dbReference type="RefSeq" id="WP_203951258.1">
    <property type="nucleotide sequence ID" value="NZ_BOOO01000002.1"/>
</dbReference>
<keyword evidence="2" id="KW-1185">Reference proteome</keyword>
<evidence type="ECO:0000313" key="1">
    <source>
        <dbReference type="EMBL" id="GII27196.1"/>
    </source>
</evidence>
<reference evidence="1 2" key="1">
    <citation type="submission" date="2021-01" db="EMBL/GenBank/DDBJ databases">
        <title>Whole genome shotgun sequence of Planotetraspora mira NBRC 15435.</title>
        <authorList>
            <person name="Komaki H."/>
            <person name="Tamura T."/>
        </authorList>
    </citation>
    <scope>NUCLEOTIDE SEQUENCE [LARGE SCALE GENOMIC DNA]</scope>
    <source>
        <strain evidence="1 2">NBRC 15435</strain>
    </source>
</reference>
<gene>
    <name evidence="1" type="ORF">Pmi06nite_06380</name>
</gene>
<name>A0A8J3TK54_9ACTN</name>
<evidence type="ECO:0008006" key="3">
    <source>
        <dbReference type="Google" id="ProtNLM"/>
    </source>
</evidence>
<dbReference type="AlphaFoldDB" id="A0A8J3TK54"/>
<protein>
    <recommendedName>
        <fullName evidence="3">Transposase</fullName>
    </recommendedName>
</protein>